<dbReference type="Proteomes" id="UP000595140">
    <property type="component" value="Unassembled WGS sequence"/>
</dbReference>
<keyword evidence="2" id="KW-1185">Reference proteome</keyword>
<organism evidence="1 2">
    <name type="scientific">Cuscuta campestris</name>
    <dbReference type="NCBI Taxonomy" id="132261"/>
    <lineage>
        <taxon>Eukaryota</taxon>
        <taxon>Viridiplantae</taxon>
        <taxon>Streptophyta</taxon>
        <taxon>Embryophyta</taxon>
        <taxon>Tracheophyta</taxon>
        <taxon>Spermatophyta</taxon>
        <taxon>Magnoliopsida</taxon>
        <taxon>eudicotyledons</taxon>
        <taxon>Gunneridae</taxon>
        <taxon>Pentapetalae</taxon>
        <taxon>asterids</taxon>
        <taxon>lamiids</taxon>
        <taxon>Solanales</taxon>
        <taxon>Convolvulaceae</taxon>
        <taxon>Cuscuteae</taxon>
        <taxon>Cuscuta</taxon>
        <taxon>Cuscuta subgen. Grammica</taxon>
        <taxon>Cuscuta sect. Cleistogrammica</taxon>
    </lineage>
</organism>
<gene>
    <name evidence="1" type="ORF">CCAM_LOCUS12616</name>
</gene>
<accession>A0A484L3H1</accession>
<dbReference type="AlphaFoldDB" id="A0A484L3H1"/>
<reference evidence="1 2" key="1">
    <citation type="submission" date="2018-04" db="EMBL/GenBank/DDBJ databases">
        <authorList>
            <person name="Vogel A."/>
        </authorList>
    </citation>
    <scope>NUCLEOTIDE SEQUENCE [LARGE SCALE GENOMIC DNA]</scope>
</reference>
<evidence type="ECO:0000313" key="2">
    <source>
        <dbReference type="Proteomes" id="UP000595140"/>
    </source>
</evidence>
<sequence length="150" mass="17459">MNGKPNTVKVIDDDQYKVSRCEDKVVDEEFPKVDNSILMDTLKLFDLDDTKKFEYLAPLRVVRHLFGFASNVLRYASNVMIFNDGSPGWRSSLVQLFPFCPETRVETSTLRTRTPISPPSFLGARKRSKFSIFLYIFFLELEERSKFFPI</sequence>
<evidence type="ECO:0000313" key="1">
    <source>
        <dbReference type="EMBL" id="VFQ70840.1"/>
    </source>
</evidence>
<proteinExistence type="predicted"/>
<protein>
    <submittedName>
        <fullName evidence="1">Uncharacterized protein</fullName>
    </submittedName>
</protein>
<name>A0A484L3H1_9ASTE</name>
<dbReference type="EMBL" id="OOIL02000956">
    <property type="protein sequence ID" value="VFQ70840.1"/>
    <property type="molecule type" value="Genomic_DNA"/>
</dbReference>